<evidence type="ECO:0000313" key="2">
    <source>
        <dbReference type="Proteomes" id="UP000198211"/>
    </source>
</evidence>
<accession>A0A225VTD5</accession>
<dbReference type="AlphaFoldDB" id="A0A225VTD5"/>
<gene>
    <name evidence="1" type="ORF">PHMEG_00019040</name>
</gene>
<sequence length="210" mass="23699">MANDYPDIFGDEDGPTVAALGAASTPMETFFLFGTLFLHSNSDPTGVSQPLLAFGFGTKSSKRYITVSPSLLQSIAGTSNDYFMENLDARVEGQLANQRALKETKPKFQVKSPDFVKQNLLKMQDISGREIAVFLGLLMARTIAPNKKKSDNHWKTTDEGAIPRECFDALMTRDRFYYISRNHQAMQTLEQPRTELRSSDRSLMRFIKHF</sequence>
<comment type="caution">
    <text evidence="1">The sequence shown here is derived from an EMBL/GenBank/DDBJ whole genome shotgun (WGS) entry which is preliminary data.</text>
</comment>
<proteinExistence type="predicted"/>
<dbReference type="Proteomes" id="UP000198211">
    <property type="component" value="Unassembled WGS sequence"/>
</dbReference>
<name>A0A225VTD5_9STRA</name>
<organism evidence="1 2">
    <name type="scientific">Phytophthora megakarya</name>
    <dbReference type="NCBI Taxonomy" id="4795"/>
    <lineage>
        <taxon>Eukaryota</taxon>
        <taxon>Sar</taxon>
        <taxon>Stramenopiles</taxon>
        <taxon>Oomycota</taxon>
        <taxon>Peronosporomycetes</taxon>
        <taxon>Peronosporales</taxon>
        <taxon>Peronosporaceae</taxon>
        <taxon>Phytophthora</taxon>
    </lineage>
</organism>
<protein>
    <recommendedName>
        <fullName evidence="3">PiggyBac transposable element-derived protein domain-containing protein</fullName>
    </recommendedName>
</protein>
<reference evidence="2" key="1">
    <citation type="submission" date="2017-03" db="EMBL/GenBank/DDBJ databases">
        <title>Phytopthora megakarya and P. palmivora, two closely related causual agents of cacao black pod achieved similar genome size and gene model numbers by different mechanisms.</title>
        <authorList>
            <person name="Ali S."/>
            <person name="Shao J."/>
            <person name="Larry D.J."/>
            <person name="Kronmiller B."/>
            <person name="Shen D."/>
            <person name="Strem M.D."/>
            <person name="Melnick R.L."/>
            <person name="Guiltinan M.J."/>
            <person name="Tyler B.M."/>
            <person name="Meinhardt L.W."/>
            <person name="Bailey B.A."/>
        </authorList>
    </citation>
    <scope>NUCLEOTIDE SEQUENCE [LARGE SCALE GENOMIC DNA]</scope>
    <source>
        <strain evidence="2">zdho120</strain>
    </source>
</reference>
<dbReference type="PANTHER" id="PTHR37069">
    <property type="entry name" value="DDE_TNP_1_7 DOMAIN-CONTAINING PROTEIN"/>
    <property type="match status" value="1"/>
</dbReference>
<keyword evidence="2" id="KW-1185">Reference proteome</keyword>
<dbReference type="OrthoDB" id="129209at2759"/>
<dbReference type="EMBL" id="NBNE01003160">
    <property type="protein sequence ID" value="OWZ08424.1"/>
    <property type="molecule type" value="Genomic_DNA"/>
</dbReference>
<evidence type="ECO:0008006" key="3">
    <source>
        <dbReference type="Google" id="ProtNLM"/>
    </source>
</evidence>
<dbReference type="PANTHER" id="PTHR37069:SF2">
    <property type="entry name" value="PIGGYBAC TRANSPOSABLE ELEMENT-DERIVED PROTEIN DOMAIN-CONTAINING PROTEIN"/>
    <property type="match status" value="1"/>
</dbReference>
<evidence type="ECO:0000313" key="1">
    <source>
        <dbReference type="EMBL" id="OWZ08424.1"/>
    </source>
</evidence>